<feature type="transmembrane region" description="Helical" evidence="1">
    <location>
        <begin position="103"/>
        <end position="128"/>
    </location>
</feature>
<dbReference type="Proteomes" id="UP000191554">
    <property type="component" value="Unassembled WGS sequence"/>
</dbReference>
<dbReference type="RefSeq" id="WP_080063692.1">
    <property type="nucleotide sequence ID" value="NZ_MZGX01000006.1"/>
</dbReference>
<keyword evidence="1" id="KW-0812">Transmembrane</keyword>
<feature type="transmembrane region" description="Helical" evidence="1">
    <location>
        <begin position="135"/>
        <end position="155"/>
    </location>
</feature>
<accession>A0A1V4SM92</accession>
<feature type="transmembrane region" description="Helical" evidence="1">
    <location>
        <begin position="167"/>
        <end position="190"/>
    </location>
</feature>
<keyword evidence="3" id="KW-1185">Reference proteome</keyword>
<comment type="caution">
    <text evidence="2">The sequence shown here is derived from an EMBL/GenBank/DDBJ whole genome shotgun (WGS) entry which is preliminary data.</text>
</comment>
<proteinExistence type="predicted"/>
<feature type="transmembrane region" description="Helical" evidence="1">
    <location>
        <begin position="228"/>
        <end position="250"/>
    </location>
</feature>
<evidence type="ECO:0000313" key="3">
    <source>
        <dbReference type="Proteomes" id="UP000191554"/>
    </source>
</evidence>
<feature type="transmembrane region" description="Helical" evidence="1">
    <location>
        <begin position="22"/>
        <end position="43"/>
    </location>
</feature>
<keyword evidence="1" id="KW-1133">Transmembrane helix</keyword>
<reference evidence="2 3" key="1">
    <citation type="submission" date="2017-03" db="EMBL/GenBank/DDBJ databases">
        <title>Genome sequence of Clostridium hungatei DSM 14427.</title>
        <authorList>
            <person name="Poehlein A."/>
            <person name="Daniel R."/>
        </authorList>
    </citation>
    <scope>NUCLEOTIDE SEQUENCE [LARGE SCALE GENOMIC DNA]</scope>
    <source>
        <strain evidence="2 3">DSM 14427</strain>
    </source>
</reference>
<organism evidence="2 3">
    <name type="scientific">Ruminiclostridium hungatei</name>
    <name type="common">Clostridium hungatei</name>
    <dbReference type="NCBI Taxonomy" id="48256"/>
    <lineage>
        <taxon>Bacteria</taxon>
        <taxon>Bacillati</taxon>
        <taxon>Bacillota</taxon>
        <taxon>Clostridia</taxon>
        <taxon>Eubacteriales</taxon>
        <taxon>Oscillospiraceae</taxon>
        <taxon>Ruminiclostridium</taxon>
    </lineage>
</organism>
<feature type="transmembrane region" description="Helical" evidence="1">
    <location>
        <begin position="202"/>
        <end position="222"/>
    </location>
</feature>
<dbReference type="PANTHER" id="PTHR36832:SF1">
    <property type="entry name" value="SLR1174 PROTEIN"/>
    <property type="match status" value="1"/>
</dbReference>
<sequence length="262" mass="30040">MRAYVEFAKKAFQNNITYRADYVAGVINAIVMIFVNICIWKAIYEDEQSVDGVQFKILITYVVLSFLMQCIYGMDEYHIEYKVRSGSIGLDLLKPINFSAYVFSYNLGILVFRIVMQLIPALIVSIVLFKMYPPFSLSMAACFVLSTILGYLVLYNLNFIVWISSFWFYWTFSLVTIKDAAVMILSGALLPLWFMPQFLVDFINLTPFASIYYVPITIYLGQVPMEEIAMVMVKQLIWALGLFLAGKVLWRIALKKLVVQGG</sequence>
<feature type="transmembrane region" description="Helical" evidence="1">
    <location>
        <begin position="55"/>
        <end position="74"/>
    </location>
</feature>
<keyword evidence="1" id="KW-0472">Membrane</keyword>
<dbReference type="AlphaFoldDB" id="A0A1V4SM92"/>
<protein>
    <recommendedName>
        <fullName evidence="4">ABC-2 family transporter protein</fullName>
    </recommendedName>
</protein>
<dbReference type="Pfam" id="PF06182">
    <property type="entry name" value="ABC2_membrane_6"/>
    <property type="match status" value="1"/>
</dbReference>
<evidence type="ECO:0008006" key="4">
    <source>
        <dbReference type="Google" id="ProtNLM"/>
    </source>
</evidence>
<dbReference type="EMBL" id="MZGX01000006">
    <property type="protein sequence ID" value="OPX45012.1"/>
    <property type="molecule type" value="Genomic_DNA"/>
</dbReference>
<dbReference type="PANTHER" id="PTHR36832">
    <property type="entry name" value="SLR1174 PROTEIN-RELATED"/>
    <property type="match status" value="1"/>
</dbReference>
<dbReference type="OrthoDB" id="8582979at2"/>
<evidence type="ECO:0000256" key="1">
    <source>
        <dbReference type="SAM" id="Phobius"/>
    </source>
</evidence>
<evidence type="ECO:0000313" key="2">
    <source>
        <dbReference type="EMBL" id="OPX45012.1"/>
    </source>
</evidence>
<gene>
    <name evidence="2" type="ORF">CLHUN_12440</name>
</gene>
<dbReference type="InterPro" id="IPR010390">
    <property type="entry name" value="ABC-2_transporter-like"/>
</dbReference>
<name>A0A1V4SM92_RUMHU</name>
<dbReference type="STRING" id="48256.CLHUN_12440"/>